<evidence type="ECO:0000256" key="1">
    <source>
        <dbReference type="SAM" id="Phobius"/>
    </source>
</evidence>
<comment type="caution">
    <text evidence="2">The sequence shown here is derived from an EMBL/GenBank/DDBJ whole genome shotgun (WGS) entry which is preliminary data.</text>
</comment>
<dbReference type="EMBL" id="LNTA01000339">
    <property type="protein sequence ID" value="KWV10978.1"/>
    <property type="molecule type" value="Genomic_DNA"/>
</dbReference>
<gene>
    <name evidence="2" type="ORF">ATB53_20005</name>
</gene>
<sequence length="91" mass="9617">MDMIFGTRLFEVLLSRLLATSVQAVVLVAAIWALCCWLPSLPAATRCRLWWLVGAQAILGLVWAGALHLPVLPAAPMPAALAATALPAASR</sequence>
<protein>
    <submittedName>
        <fullName evidence="2">Uncharacterized protein</fullName>
    </submittedName>
</protein>
<dbReference type="Proteomes" id="UP000055854">
    <property type="component" value="Unassembled WGS sequence"/>
</dbReference>
<reference evidence="2 3" key="1">
    <citation type="submission" date="2015-11" db="EMBL/GenBank/DDBJ databases">
        <title>Long Read and Single Molecule DNA Sequencing Simplifies Genome Assembly and TAL Effector Gene Analysis of Xanthomonas translucens.</title>
        <authorList>
            <person name="Peng Z."/>
            <person name="Hu Y."/>
            <person name="Xie J."/>
            <person name="Potnis N."/>
            <person name="Akhunova A."/>
            <person name="Jones J."/>
            <person name="Liu Z."/>
            <person name="White F."/>
            <person name="Liu S."/>
        </authorList>
    </citation>
    <scope>NUCLEOTIDE SEQUENCE [LARGE SCALE GENOMIC DNA]</scope>
    <source>
        <strain evidence="2 3">B1</strain>
    </source>
</reference>
<keyword evidence="1" id="KW-1133">Transmembrane helix</keyword>
<evidence type="ECO:0000313" key="2">
    <source>
        <dbReference type="EMBL" id="KWV10978.1"/>
    </source>
</evidence>
<proteinExistence type="predicted"/>
<organism evidence="2 3">
    <name type="scientific">Xanthomonas campestris pv. translucens</name>
    <dbReference type="NCBI Taxonomy" id="343"/>
    <lineage>
        <taxon>Bacteria</taxon>
        <taxon>Pseudomonadati</taxon>
        <taxon>Pseudomonadota</taxon>
        <taxon>Gammaproteobacteria</taxon>
        <taxon>Lysobacterales</taxon>
        <taxon>Lysobacteraceae</taxon>
        <taxon>Xanthomonas</taxon>
        <taxon>Xanthomonas translucens group</taxon>
    </lineage>
</organism>
<feature type="non-terminal residue" evidence="2">
    <location>
        <position position="91"/>
    </location>
</feature>
<accession>A0A109HF11</accession>
<feature type="transmembrane region" description="Helical" evidence="1">
    <location>
        <begin position="12"/>
        <end position="37"/>
    </location>
</feature>
<keyword evidence="1" id="KW-0472">Membrane</keyword>
<feature type="transmembrane region" description="Helical" evidence="1">
    <location>
        <begin position="49"/>
        <end position="69"/>
    </location>
</feature>
<keyword evidence="1" id="KW-0812">Transmembrane</keyword>
<dbReference type="AlphaFoldDB" id="A0A109HF11"/>
<name>A0A109HF11_XANCT</name>
<evidence type="ECO:0000313" key="3">
    <source>
        <dbReference type="Proteomes" id="UP000055854"/>
    </source>
</evidence>